<evidence type="ECO:0000313" key="4">
    <source>
        <dbReference type="Proteomes" id="UP000648075"/>
    </source>
</evidence>
<gene>
    <name evidence="3" type="ORF">GCM10011614_30170</name>
</gene>
<dbReference type="InterPro" id="IPR025711">
    <property type="entry name" value="PepSY"/>
</dbReference>
<protein>
    <recommendedName>
        <fullName evidence="2">PepSY domain-containing protein</fullName>
    </recommendedName>
</protein>
<evidence type="ECO:0000259" key="2">
    <source>
        <dbReference type="Pfam" id="PF13670"/>
    </source>
</evidence>
<comment type="caution">
    <text evidence="3">The sequence shown here is derived from an EMBL/GenBank/DDBJ whole genome shotgun (WGS) entry which is preliminary data.</text>
</comment>
<sequence>MIRSHPGRTIALLFAPLAIFAAVPAQADGNVQCKSGPKENWKPIDKLKKQVWLEGWEIIKTQVEGDCYEVYARNGEGQVLEAFFHPVTLKKLVVFRRGQEIFRAKGF</sequence>
<dbReference type="AlphaFoldDB" id="A0A918UIV2"/>
<dbReference type="Pfam" id="PF13670">
    <property type="entry name" value="PepSY_2"/>
    <property type="match status" value="1"/>
</dbReference>
<reference evidence="3" key="2">
    <citation type="submission" date="2020-09" db="EMBL/GenBank/DDBJ databases">
        <authorList>
            <person name="Sun Q."/>
            <person name="Kim S."/>
        </authorList>
    </citation>
    <scope>NUCLEOTIDE SEQUENCE</scope>
    <source>
        <strain evidence="3">KCTC 32255</strain>
    </source>
</reference>
<name>A0A918UIV2_9SPHN</name>
<organism evidence="3 4">
    <name type="scientific">Novosphingobium colocasiae</name>
    <dbReference type="NCBI Taxonomy" id="1256513"/>
    <lineage>
        <taxon>Bacteria</taxon>
        <taxon>Pseudomonadati</taxon>
        <taxon>Pseudomonadota</taxon>
        <taxon>Alphaproteobacteria</taxon>
        <taxon>Sphingomonadales</taxon>
        <taxon>Sphingomonadaceae</taxon>
        <taxon>Novosphingobium</taxon>
    </lineage>
</organism>
<feature type="signal peptide" evidence="1">
    <location>
        <begin position="1"/>
        <end position="27"/>
    </location>
</feature>
<dbReference type="Proteomes" id="UP000648075">
    <property type="component" value="Unassembled WGS sequence"/>
</dbReference>
<keyword evidence="1" id="KW-0732">Signal</keyword>
<feature type="chain" id="PRO_5036758321" description="PepSY domain-containing protein" evidence="1">
    <location>
        <begin position="28"/>
        <end position="107"/>
    </location>
</feature>
<reference evidence="3" key="1">
    <citation type="journal article" date="2014" name="Int. J. Syst. Evol. Microbiol.">
        <title>Complete genome sequence of Corynebacterium casei LMG S-19264T (=DSM 44701T), isolated from a smear-ripened cheese.</title>
        <authorList>
            <consortium name="US DOE Joint Genome Institute (JGI-PGF)"/>
            <person name="Walter F."/>
            <person name="Albersmeier A."/>
            <person name="Kalinowski J."/>
            <person name="Ruckert C."/>
        </authorList>
    </citation>
    <scope>NUCLEOTIDE SEQUENCE</scope>
    <source>
        <strain evidence="3">KCTC 32255</strain>
    </source>
</reference>
<proteinExistence type="predicted"/>
<feature type="domain" description="PepSY" evidence="2">
    <location>
        <begin position="14"/>
        <end position="90"/>
    </location>
</feature>
<evidence type="ECO:0000256" key="1">
    <source>
        <dbReference type="SAM" id="SignalP"/>
    </source>
</evidence>
<dbReference type="EMBL" id="BMZA01000015">
    <property type="protein sequence ID" value="GGZ12996.1"/>
    <property type="molecule type" value="Genomic_DNA"/>
</dbReference>
<evidence type="ECO:0000313" key="3">
    <source>
        <dbReference type="EMBL" id="GGZ12996.1"/>
    </source>
</evidence>
<keyword evidence="4" id="KW-1185">Reference proteome</keyword>
<dbReference type="RefSeq" id="WP_189622120.1">
    <property type="nucleotide sequence ID" value="NZ_BMZA01000015.1"/>
</dbReference>
<accession>A0A918UIV2</accession>